<dbReference type="RefSeq" id="WP_127709130.1">
    <property type="nucleotide sequence ID" value="NZ_SACO01000006.1"/>
</dbReference>
<name>A0A437N5B9_9SPHN</name>
<gene>
    <name evidence="2" type="ORF">EOE18_10310</name>
</gene>
<sequence>MDRHTQAFNASMASVEISQRQQNTLPPDARIAIQMWRIVKHLWSFLNSFARLRKWKQNRSKGGVAMAGPYRIERRFRSGQWGITVSGCSLQGSIRSRIGP</sequence>
<dbReference type="EMBL" id="SACO01000006">
    <property type="protein sequence ID" value="RVU05110.1"/>
    <property type="molecule type" value="Genomic_DNA"/>
</dbReference>
<organism evidence="2 3">
    <name type="scientific">Novosphingobium umbonatum</name>
    <dbReference type="NCBI Taxonomy" id="1908524"/>
    <lineage>
        <taxon>Bacteria</taxon>
        <taxon>Pseudomonadati</taxon>
        <taxon>Pseudomonadota</taxon>
        <taxon>Alphaproteobacteria</taxon>
        <taxon>Sphingomonadales</taxon>
        <taxon>Sphingomonadaceae</taxon>
        <taxon>Novosphingobium</taxon>
    </lineage>
</organism>
<keyword evidence="3" id="KW-1185">Reference proteome</keyword>
<evidence type="ECO:0000256" key="1">
    <source>
        <dbReference type="SAM" id="MobiDB-lite"/>
    </source>
</evidence>
<feature type="region of interest" description="Disordered" evidence="1">
    <location>
        <begin position="1"/>
        <end position="22"/>
    </location>
</feature>
<comment type="caution">
    <text evidence="2">The sequence shown here is derived from an EMBL/GenBank/DDBJ whole genome shotgun (WGS) entry which is preliminary data.</text>
</comment>
<evidence type="ECO:0000313" key="3">
    <source>
        <dbReference type="Proteomes" id="UP000282837"/>
    </source>
</evidence>
<evidence type="ECO:0000313" key="2">
    <source>
        <dbReference type="EMBL" id="RVU05110.1"/>
    </source>
</evidence>
<accession>A0A437N5B9</accession>
<dbReference type="Proteomes" id="UP000282837">
    <property type="component" value="Unassembled WGS sequence"/>
</dbReference>
<dbReference type="AlphaFoldDB" id="A0A437N5B9"/>
<proteinExistence type="predicted"/>
<protein>
    <submittedName>
        <fullName evidence="2">Uncharacterized protein</fullName>
    </submittedName>
</protein>
<reference evidence="2 3" key="1">
    <citation type="submission" date="2019-01" db="EMBL/GenBank/DDBJ databases">
        <authorList>
            <person name="Chen W.-M."/>
        </authorList>
    </citation>
    <scope>NUCLEOTIDE SEQUENCE [LARGE SCALE GENOMIC DNA]</scope>
    <source>
        <strain evidence="2 3">FSY-9</strain>
    </source>
</reference>